<name>A0AAW2M273_SESRA</name>
<reference evidence="1" key="2">
    <citation type="journal article" date="2024" name="Plant">
        <title>Genomic evolution and insights into agronomic trait innovations of Sesamum species.</title>
        <authorList>
            <person name="Miao H."/>
            <person name="Wang L."/>
            <person name="Qu L."/>
            <person name="Liu H."/>
            <person name="Sun Y."/>
            <person name="Le M."/>
            <person name="Wang Q."/>
            <person name="Wei S."/>
            <person name="Zheng Y."/>
            <person name="Lin W."/>
            <person name="Duan Y."/>
            <person name="Cao H."/>
            <person name="Xiong S."/>
            <person name="Wang X."/>
            <person name="Wei L."/>
            <person name="Li C."/>
            <person name="Ma Q."/>
            <person name="Ju M."/>
            <person name="Zhao R."/>
            <person name="Li G."/>
            <person name="Mu C."/>
            <person name="Tian Q."/>
            <person name="Mei H."/>
            <person name="Zhang T."/>
            <person name="Gao T."/>
            <person name="Zhang H."/>
        </authorList>
    </citation>
    <scope>NUCLEOTIDE SEQUENCE</scope>
    <source>
        <strain evidence="1">G02</strain>
    </source>
</reference>
<dbReference type="SUPFAM" id="SSF51735">
    <property type="entry name" value="NAD(P)-binding Rossmann-fold domains"/>
    <property type="match status" value="1"/>
</dbReference>
<dbReference type="EMBL" id="JACGWJ010000023">
    <property type="protein sequence ID" value="KAL0325609.1"/>
    <property type="molecule type" value="Genomic_DNA"/>
</dbReference>
<gene>
    <name evidence="1" type="ORF">Sradi_5130200</name>
</gene>
<reference evidence="1" key="1">
    <citation type="submission" date="2020-06" db="EMBL/GenBank/DDBJ databases">
        <authorList>
            <person name="Li T."/>
            <person name="Hu X."/>
            <person name="Zhang T."/>
            <person name="Song X."/>
            <person name="Zhang H."/>
            <person name="Dai N."/>
            <person name="Sheng W."/>
            <person name="Hou X."/>
            <person name="Wei L."/>
        </authorList>
    </citation>
    <scope>NUCLEOTIDE SEQUENCE</scope>
    <source>
        <strain evidence="1">G02</strain>
        <tissue evidence="1">Leaf</tissue>
    </source>
</reference>
<evidence type="ECO:0008006" key="2">
    <source>
        <dbReference type="Google" id="ProtNLM"/>
    </source>
</evidence>
<accession>A0AAW2M273</accession>
<dbReference type="AlphaFoldDB" id="A0AAW2M273"/>
<evidence type="ECO:0000313" key="1">
    <source>
        <dbReference type="EMBL" id="KAL0325609.1"/>
    </source>
</evidence>
<organism evidence="1">
    <name type="scientific">Sesamum radiatum</name>
    <name type="common">Black benniseed</name>
    <dbReference type="NCBI Taxonomy" id="300843"/>
    <lineage>
        <taxon>Eukaryota</taxon>
        <taxon>Viridiplantae</taxon>
        <taxon>Streptophyta</taxon>
        <taxon>Embryophyta</taxon>
        <taxon>Tracheophyta</taxon>
        <taxon>Spermatophyta</taxon>
        <taxon>Magnoliopsida</taxon>
        <taxon>eudicotyledons</taxon>
        <taxon>Gunneridae</taxon>
        <taxon>Pentapetalae</taxon>
        <taxon>asterids</taxon>
        <taxon>lamiids</taxon>
        <taxon>Lamiales</taxon>
        <taxon>Pedaliaceae</taxon>
        <taxon>Sesamum</taxon>
    </lineage>
</organism>
<dbReference type="InterPro" id="IPR036291">
    <property type="entry name" value="NAD(P)-bd_dom_sf"/>
</dbReference>
<protein>
    <recommendedName>
        <fullName evidence="2">3-beta hydroxysteroid dehydrogenase/isomerase domain-containing protein</fullName>
    </recommendedName>
</protein>
<comment type="caution">
    <text evidence="1">The sequence shown here is derived from an EMBL/GenBank/DDBJ whole genome shotgun (WGS) entry which is preliminary data.</text>
</comment>
<proteinExistence type="predicted"/>
<sequence length="140" mass="15864">MQIELVSVYDNDDIFLLPLVERFNGRMPGYIGQAKDFSFCHVDDVVQGHIAAMTKGRLGERYLLTGENTSFNDVFNIAAMITQTAKPRFHVPFFLIEAYAWLRVLFSRITGKLPIISPPVQIYTQLPVISGSRKSELLLL</sequence>
<dbReference type="Gene3D" id="3.40.50.720">
    <property type="entry name" value="NAD(P)-binding Rossmann-like Domain"/>
    <property type="match status" value="1"/>
</dbReference>